<dbReference type="EMBL" id="DS547137">
    <property type="protein sequence ID" value="EDR01644.1"/>
    <property type="molecule type" value="Genomic_DNA"/>
</dbReference>
<feature type="compositionally biased region" description="Polar residues" evidence="1">
    <location>
        <begin position="185"/>
        <end position="194"/>
    </location>
</feature>
<protein>
    <submittedName>
        <fullName evidence="2">Predicted protein</fullName>
    </submittedName>
</protein>
<proteinExistence type="predicted"/>
<evidence type="ECO:0000256" key="1">
    <source>
        <dbReference type="SAM" id="MobiDB-lite"/>
    </source>
</evidence>
<sequence length="499" mass="53920">MNPDSDHVHPTQSLHRPLCSASSSAILEWDIEPPVILSPPTLPHHPPNPHRVSCAKSTEQLEQSVPFVLDSAAYILASIDDSHAEEQVSVEAPPARSSGFASPLIFRSRSPSPLGARIVSAAGVPIHNLLLSPTTVPPIVTQHSPTQLPAVRPMIQMQTDSTTASTPSLITPTSPIFHLRRWVSSSSPTTTTAQEHPLASLPEPDDDKGKGRVEVRKFANLLVEGKKGADLKKAKGKSELSPSSSSTRPRRSRKTTIPAVDSIPRVTTHIETTPKQDVLQPGSTSIQIQSDDPSPLPVGLSAIPLTHIFKRSLSLLSSNPRSTLPESTITLPSDAASPRDGEASRMGTPGTPSLRRHPYSQTTTTGDTAASFPHLYTPFTSYGNGPRHLQWEDEEARGRNSVGQYDHQYNEQYGVSLEPPNDGSELVTWSTNPNRQGLVAVIQDPHMHSETDVPLSTPLQPPASTDPSNYFYTSQSVPLPASLFSTLSKSAGDYKYDEI</sequence>
<feature type="compositionally biased region" description="Basic and acidic residues" evidence="1">
    <location>
        <begin position="229"/>
        <end position="238"/>
    </location>
</feature>
<dbReference type="Proteomes" id="UP000001194">
    <property type="component" value="Unassembled WGS sequence"/>
</dbReference>
<dbReference type="OrthoDB" id="2563900at2759"/>
<feature type="region of interest" description="Disordered" evidence="1">
    <location>
        <begin position="320"/>
        <end position="372"/>
    </location>
</feature>
<accession>B0DUM7</accession>
<feature type="compositionally biased region" description="Polar residues" evidence="1">
    <location>
        <begin position="359"/>
        <end position="368"/>
    </location>
</feature>
<feature type="compositionally biased region" description="Polar residues" evidence="1">
    <location>
        <begin position="269"/>
        <end position="292"/>
    </location>
</feature>
<evidence type="ECO:0000313" key="2">
    <source>
        <dbReference type="EMBL" id="EDR01644.1"/>
    </source>
</evidence>
<reference evidence="2 3" key="1">
    <citation type="journal article" date="2008" name="Nature">
        <title>The genome of Laccaria bicolor provides insights into mycorrhizal symbiosis.</title>
        <authorList>
            <person name="Martin F."/>
            <person name="Aerts A."/>
            <person name="Ahren D."/>
            <person name="Brun A."/>
            <person name="Danchin E.G.J."/>
            <person name="Duchaussoy F."/>
            <person name="Gibon J."/>
            <person name="Kohler A."/>
            <person name="Lindquist E."/>
            <person name="Pereda V."/>
            <person name="Salamov A."/>
            <person name="Shapiro H.J."/>
            <person name="Wuyts J."/>
            <person name="Blaudez D."/>
            <person name="Buee M."/>
            <person name="Brokstein P."/>
            <person name="Canbaeck B."/>
            <person name="Cohen D."/>
            <person name="Courty P.E."/>
            <person name="Coutinho P.M."/>
            <person name="Delaruelle C."/>
            <person name="Detter J.C."/>
            <person name="Deveau A."/>
            <person name="DiFazio S."/>
            <person name="Duplessis S."/>
            <person name="Fraissinet-Tachet L."/>
            <person name="Lucic E."/>
            <person name="Frey-Klett P."/>
            <person name="Fourrey C."/>
            <person name="Feussner I."/>
            <person name="Gay G."/>
            <person name="Grimwood J."/>
            <person name="Hoegger P.J."/>
            <person name="Jain P."/>
            <person name="Kilaru S."/>
            <person name="Labbe J."/>
            <person name="Lin Y.C."/>
            <person name="Legue V."/>
            <person name="Le Tacon F."/>
            <person name="Marmeisse R."/>
            <person name="Melayah D."/>
            <person name="Montanini B."/>
            <person name="Muratet M."/>
            <person name="Nehls U."/>
            <person name="Niculita-Hirzel H."/>
            <person name="Oudot-Le Secq M.P."/>
            <person name="Peter M."/>
            <person name="Quesneville H."/>
            <person name="Rajashekar B."/>
            <person name="Reich M."/>
            <person name="Rouhier N."/>
            <person name="Schmutz J."/>
            <person name="Yin T."/>
            <person name="Chalot M."/>
            <person name="Henrissat B."/>
            <person name="Kuees U."/>
            <person name="Lucas S."/>
            <person name="Van de Peer Y."/>
            <person name="Podila G.K."/>
            <person name="Polle A."/>
            <person name="Pukkila P.J."/>
            <person name="Richardson P.M."/>
            <person name="Rouze P."/>
            <person name="Sanders I.R."/>
            <person name="Stajich J.E."/>
            <person name="Tunlid A."/>
            <person name="Tuskan G."/>
            <person name="Grigoriev I.V."/>
        </authorList>
    </citation>
    <scope>NUCLEOTIDE SEQUENCE [LARGE SCALE GENOMIC DNA]</scope>
    <source>
        <strain evidence="3">S238N-H82 / ATCC MYA-4686</strain>
    </source>
</reference>
<organism evidence="3">
    <name type="scientific">Laccaria bicolor (strain S238N-H82 / ATCC MYA-4686)</name>
    <name type="common">Bicoloured deceiver</name>
    <name type="synonym">Laccaria laccata var. bicolor</name>
    <dbReference type="NCBI Taxonomy" id="486041"/>
    <lineage>
        <taxon>Eukaryota</taxon>
        <taxon>Fungi</taxon>
        <taxon>Dikarya</taxon>
        <taxon>Basidiomycota</taxon>
        <taxon>Agaricomycotina</taxon>
        <taxon>Agaricomycetes</taxon>
        <taxon>Agaricomycetidae</taxon>
        <taxon>Agaricales</taxon>
        <taxon>Agaricineae</taxon>
        <taxon>Hydnangiaceae</taxon>
        <taxon>Laccaria</taxon>
    </lineage>
</organism>
<keyword evidence="3" id="KW-1185">Reference proteome</keyword>
<dbReference type="GeneID" id="6083406"/>
<feature type="compositionally biased region" description="Polar residues" evidence="1">
    <location>
        <begin position="320"/>
        <end position="331"/>
    </location>
</feature>
<dbReference type="RefSeq" id="XP_001887720.1">
    <property type="nucleotide sequence ID" value="XM_001887685.1"/>
</dbReference>
<name>B0DUM7_LACBS</name>
<dbReference type="HOGENOM" id="CLU_546371_0_0_1"/>
<dbReference type="AlphaFoldDB" id="B0DUM7"/>
<gene>
    <name evidence="2" type="ORF">LACBIDRAFT_333038</name>
</gene>
<evidence type="ECO:0000313" key="3">
    <source>
        <dbReference type="Proteomes" id="UP000001194"/>
    </source>
</evidence>
<dbReference type="KEGG" id="lbc:LACBIDRAFT_333038"/>
<feature type="region of interest" description="Disordered" evidence="1">
    <location>
        <begin position="229"/>
        <end position="294"/>
    </location>
</feature>
<feature type="region of interest" description="Disordered" evidence="1">
    <location>
        <begin position="185"/>
        <end position="211"/>
    </location>
</feature>
<dbReference type="InParanoid" id="B0DUM7"/>